<comment type="caution">
    <text evidence="1">The sequence shown here is derived from an EMBL/GenBank/DDBJ whole genome shotgun (WGS) entry which is preliminary data.</text>
</comment>
<dbReference type="AlphaFoldDB" id="A0AAV0WC94"/>
<gene>
    <name evidence="1" type="ORF">MEUPH1_LOCUS9613</name>
</gene>
<keyword evidence="2" id="KW-1185">Reference proteome</keyword>
<evidence type="ECO:0008006" key="3">
    <source>
        <dbReference type="Google" id="ProtNLM"/>
    </source>
</evidence>
<evidence type="ECO:0000313" key="2">
    <source>
        <dbReference type="Proteomes" id="UP001160148"/>
    </source>
</evidence>
<reference evidence="1 2" key="1">
    <citation type="submission" date="2023-01" db="EMBL/GenBank/DDBJ databases">
        <authorList>
            <person name="Whitehead M."/>
        </authorList>
    </citation>
    <scope>NUCLEOTIDE SEQUENCE [LARGE SCALE GENOMIC DNA]</scope>
</reference>
<protein>
    <recommendedName>
        <fullName evidence="3">FLYWCH-type domain-containing protein</fullName>
    </recommendedName>
</protein>
<dbReference type="EMBL" id="CARXXK010000002">
    <property type="protein sequence ID" value="CAI6353495.1"/>
    <property type="molecule type" value="Genomic_DNA"/>
</dbReference>
<evidence type="ECO:0000313" key="1">
    <source>
        <dbReference type="EMBL" id="CAI6353495.1"/>
    </source>
</evidence>
<name>A0AAV0WC94_9HEMI</name>
<organism evidence="1 2">
    <name type="scientific">Macrosiphum euphorbiae</name>
    <name type="common">potato aphid</name>
    <dbReference type="NCBI Taxonomy" id="13131"/>
    <lineage>
        <taxon>Eukaryota</taxon>
        <taxon>Metazoa</taxon>
        <taxon>Ecdysozoa</taxon>
        <taxon>Arthropoda</taxon>
        <taxon>Hexapoda</taxon>
        <taxon>Insecta</taxon>
        <taxon>Pterygota</taxon>
        <taxon>Neoptera</taxon>
        <taxon>Paraneoptera</taxon>
        <taxon>Hemiptera</taxon>
        <taxon>Sternorrhyncha</taxon>
        <taxon>Aphidomorpha</taxon>
        <taxon>Aphidoidea</taxon>
        <taxon>Aphididae</taxon>
        <taxon>Macrosiphini</taxon>
        <taxon>Macrosiphum</taxon>
    </lineage>
</organism>
<proteinExistence type="predicted"/>
<sequence>MEHDGFYYKINKTIGGKRYYVCATPNVYCKGTLIQLENGTIIPNKDHTHLAYGPTFNKQQLIKRLRTTLIERSKTETKALKVIYDEESVRNQEAALNYSWPQQSLICGRPEEVFVQHYHPHYGSWANI</sequence>
<accession>A0AAV0WC94</accession>
<dbReference type="Proteomes" id="UP001160148">
    <property type="component" value="Unassembled WGS sequence"/>
</dbReference>
<dbReference type="Gene3D" id="2.20.25.240">
    <property type="match status" value="1"/>
</dbReference>